<evidence type="ECO:0000313" key="1">
    <source>
        <dbReference type="EMBL" id="VDO25168.1"/>
    </source>
</evidence>
<dbReference type="EMBL" id="UZAF01016301">
    <property type="protein sequence ID" value="VDO25168.1"/>
    <property type="molecule type" value="Genomic_DNA"/>
</dbReference>
<dbReference type="OrthoDB" id="407509at2759"/>
<reference evidence="3" key="1">
    <citation type="submission" date="2017-02" db="UniProtKB">
        <authorList>
            <consortium name="WormBaseParasite"/>
        </authorList>
    </citation>
    <scope>IDENTIFICATION</scope>
</reference>
<gene>
    <name evidence="1" type="ORF">HPLM_LOCUS5188</name>
</gene>
<dbReference type="Proteomes" id="UP000268014">
    <property type="component" value="Unassembled WGS sequence"/>
</dbReference>
<evidence type="ECO:0000313" key="3">
    <source>
        <dbReference type="WBParaSite" id="HPLM_0000519601-mRNA-1"/>
    </source>
</evidence>
<sequence length="163" mass="18680">MIASSDLQMNAGNSIDADYEELMGKITQAVKVPSTAKEPARRRRIPPAAVQMMTKRARMKPEGRVQTADYKELCEAIRKKIECNYEGYRRKLRGTERSLEAVGRDSCLRHHIESALKNNTGVKTAYRRMKEIRTKFFKKYVLSSLKACLLKGGSRESRSNYCR</sequence>
<dbReference type="WBParaSite" id="HPLM_0000519601-mRNA-1">
    <property type="protein sequence ID" value="HPLM_0000519601-mRNA-1"/>
    <property type="gene ID" value="HPLM_0000519601"/>
</dbReference>
<accession>A0A0N4W5F9</accession>
<name>A0A0N4W5F9_HAEPC</name>
<reference evidence="1 2" key="2">
    <citation type="submission" date="2018-11" db="EMBL/GenBank/DDBJ databases">
        <authorList>
            <consortium name="Pathogen Informatics"/>
        </authorList>
    </citation>
    <scope>NUCLEOTIDE SEQUENCE [LARGE SCALE GENOMIC DNA]</scope>
    <source>
        <strain evidence="1 2">MHpl1</strain>
    </source>
</reference>
<organism evidence="3">
    <name type="scientific">Haemonchus placei</name>
    <name type="common">Barber's pole worm</name>
    <dbReference type="NCBI Taxonomy" id="6290"/>
    <lineage>
        <taxon>Eukaryota</taxon>
        <taxon>Metazoa</taxon>
        <taxon>Ecdysozoa</taxon>
        <taxon>Nematoda</taxon>
        <taxon>Chromadorea</taxon>
        <taxon>Rhabditida</taxon>
        <taxon>Rhabditina</taxon>
        <taxon>Rhabditomorpha</taxon>
        <taxon>Strongyloidea</taxon>
        <taxon>Trichostrongylidae</taxon>
        <taxon>Haemonchus</taxon>
    </lineage>
</organism>
<evidence type="ECO:0000313" key="2">
    <source>
        <dbReference type="Proteomes" id="UP000268014"/>
    </source>
</evidence>
<proteinExistence type="predicted"/>
<protein>
    <submittedName>
        <fullName evidence="1 3">Uncharacterized protein</fullName>
    </submittedName>
</protein>
<dbReference type="AlphaFoldDB" id="A0A0N4W5F9"/>
<keyword evidence="2" id="KW-1185">Reference proteome</keyword>